<dbReference type="AlphaFoldDB" id="A0A9X3IFK8"/>
<protein>
    <recommendedName>
        <fullName evidence="4">Lipoprotein</fullName>
    </recommendedName>
</protein>
<evidence type="ECO:0000256" key="1">
    <source>
        <dbReference type="SAM" id="SignalP"/>
    </source>
</evidence>
<evidence type="ECO:0008006" key="4">
    <source>
        <dbReference type="Google" id="ProtNLM"/>
    </source>
</evidence>
<dbReference type="Proteomes" id="UP001146019">
    <property type="component" value="Unassembled WGS sequence"/>
</dbReference>
<name>A0A9X3IFK8_9GAMM</name>
<feature type="signal peptide" evidence="1">
    <location>
        <begin position="1"/>
        <end position="20"/>
    </location>
</feature>
<gene>
    <name evidence="2" type="ORF">OSH00_03215</name>
</gene>
<sequence length="350" mass="39166">MNLTKISSVLLVGIALTACGGGSSDHQQTSNNPNIPNQPEKIECIEGIPKNLKTAGSGFYDEEFFWLNTDYDAQNNEQFVIYSNILKNGVLFQNSTNLLKNALPLDDYSDSIDYTLTPSKLETTNKSRLTSSGIPLGYILSQNNDSAQFVMFTDSCNLSSDFQVSTHIKRIDLSGKKISELFAYKVNSKGQKEYTYLTNNLVHYMIWEKPEIGEKIKNSQFTFPQGSFIGFNDQEIYNVPAITFSEGDNVDKKTLDDYISSHPLPTGESWKKDTMGGLNVLYAINSNTGKYVYGIDPIVEMKGNLYNTEWAIPGNFIQYISDYETGQEVNELYFNKTAIQTIADAINATL</sequence>
<organism evidence="2 3">
    <name type="scientific">Acinetobacter nematophilus</name>
    <dbReference type="NCBI Taxonomy" id="2994642"/>
    <lineage>
        <taxon>Bacteria</taxon>
        <taxon>Pseudomonadati</taxon>
        <taxon>Pseudomonadota</taxon>
        <taxon>Gammaproteobacteria</taxon>
        <taxon>Moraxellales</taxon>
        <taxon>Moraxellaceae</taxon>
        <taxon>Acinetobacter</taxon>
    </lineage>
</organism>
<proteinExistence type="predicted"/>
<keyword evidence="1" id="KW-0732">Signal</keyword>
<evidence type="ECO:0000313" key="3">
    <source>
        <dbReference type="Proteomes" id="UP001146019"/>
    </source>
</evidence>
<dbReference type="EMBL" id="JAPKMY010000001">
    <property type="protein sequence ID" value="MCX5466747.1"/>
    <property type="molecule type" value="Genomic_DNA"/>
</dbReference>
<feature type="chain" id="PRO_5040831632" description="Lipoprotein" evidence="1">
    <location>
        <begin position="21"/>
        <end position="350"/>
    </location>
</feature>
<dbReference type="RefSeq" id="WP_266129194.1">
    <property type="nucleotide sequence ID" value="NZ_JAPKMY010000001.1"/>
</dbReference>
<accession>A0A9X3IFK8</accession>
<dbReference type="PROSITE" id="PS51257">
    <property type="entry name" value="PROKAR_LIPOPROTEIN"/>
    <property type="match status" value="1"/>
</dbReference>
<evidence type="ECO:0000313" key="2">
    <source>
        <dbReference type="EMBL" id="MCX5466747.1"/>
    </source>
</evidence>
<comment type="caution">
    <text evidence="2">The sequence shown here is derived from an EMBL/GenBank/DDBJ whole genome shotgun (WGS) entry which is preliminary data.</text>
</comment>
<reference evidence="2" key="1">
    <citation type="submission" date="2022-11" db="EMBL/GenBank/DDBJ databases">
        <title>Biodiversity and phylogenetic relationships of bacteria.</title>
        <authorList>
            <person name="Machado R.A.R."/>
            <person name="Bhat A."/>
            <person name="Loulou A."/>
            <person name="Kallel S."/>
        </authorList>
    </citation>
    <scope>NUCLEOTIDE SEQUENCE</scope>
    <source>
        <strain evidence="2">A-IN1</strain>
    </source>
</reference>
<keyword evidence="3" id="KW-1185">Reference proteome</keyword>